<sequence length="121" mass="13840">LRRIRGEGDRQRGLLILDESAQETTLQRMAREFRTLGTRWGVIRNLAEIPLFVNSRVSRVVQLADHVAYAVFRRYEARDAQYFDIIASKFDSADGVLHGLAHKQTVDPNCMCIACMSRRSS</sequence>
<dbReference type="Pfam" id="PF12686">
    <property type="entry name" value="DUF3800"/>
    <property type="match status" value="1"/>
</dbReference>
<proteinExistence type="predicted"/>
<gene>
    <name evidence="1" type="ORF">S01H1_70622</name>
</gene>
<organism evidence="1">
    <name type="scientific">marine sediment metagenome</name>
    <dbReference type="NCBI Taxonomy" id="412755"/>
    <lineage>
        <taxon>unclassified sequences</taxon>
        <taxon>metagenomes</taxon>
        <taxon>ecological metagenomes</taxon>
    </lineage>
</organism>
<feature type="non-terminal residue" evidence="1">
    <location>
        <position position="1"/>
    </location>
</feature>
<evidence type="ECO:0008006" key="2">
    <source>
        <dbReference type="Google" id="ProtNLM"/>
    </source>
</evidence>
<dbReference type="EMBL" id="BARS01046972">
    <property type="protein sequence ID" value="GAG34977.1"/>
    <property type="molecule type" value="Genomic_DNA"/>
</dbReference>
<protein>
    <recommendedName>
        <fullName evidence="2">DUF3800 domain-containing protein</fullName>
    </recommendedName>
</protein>
<reference evidence="1" key="1">
    <citation type="journal article" date="2014" name="Front. Microbiol.">
        <title>High frequency of phylogenetically diverse reductive dehalogenase-homologous genes in deep subseafloor sedimentary metagenomes.</title>
        <authorList>
            <person name="Kawai M."/>
            <person name="Futagami T."/>
            <person name="Toyoda A."/>
            <person name="Takaki Y."/>
            <person name="Nishi S."/>
            <person name="Hori S."/>
            <person name="Arai W."/>
            <person name="Tsubouchi T."/>
            <person name="Morono Y."/>
            <person name="Uchiyama I."/>
            <person name="Ito T."/>
            <person name="Fujiyama A."/>
            <person name="Inagaki F."/>
            <person name="Takami H."/>
        </authorList>
    </citation>
    <scope>NUCLEOTIDE SEQUENCE</scope>
    <source>
        <strain evidence="1">Expedition CK06-06</strain>
    </source>
</reference>
<dbReference type="AlphaFoldDB" id="X0XHY7"/>
<evidence type="ECO:0000313" key="1">
    <source>
        <dbReference type="EMBL" id="GAG34977.1"/>
    </source>
</evidence>
<accession>X0XHY7</accession>
<comment type="caution">
    <text evidence="1">The sequence shown here is derived from an EMBL/GenBank/DDBJ whole genome shotgun (WGS) entry which is preliminary data.</text>
</comment>
<name>X0XHY7_9ZZZZ</name>
<dbReference type="InterPro" id="IPR024524">
    <property type="entry name" value="DUF3800"/>
</dbReference>